<evidence type="ECO:0000313" key="4">
    <source>
        <dbReference type="EMBL" id="ADQ14421.1"/>
    </source>
</evidence>
<dbReference type="AlphaFoldDB" id="E4RM90"/>
<evidence type="ECO:0000256" key="1">
    <source>
        <dbReference type="ARBA" id="ARBA00022729"/>
    </source>
</evidence>
<feature type="coiled-coil region" evidence="2">
    <location>
        <begin position="40"/>
        <end position="67"/>
    </location>
</feature>
<reference evidence="4 5" key="2">
    <citation type="journal article" date="2011" name="J. Bacteriol.">
        <title>Complete Genome Sequence of the Haloalkaliphilic, Hydrogen Producing Halanaerobium hydrogenoformans.</title>
        <authorList>
            <person name="Brown S.D."/>
            <person name="Begemann M.B."/>
            <person name="Mormile M.R."/>
            <person name="Wall J.D."/>
            <person name="Han C.S."/>
            <person name="Goodwin L.A."/>
            <person name="Pitluck S."/>
            <person name="Land M.L."/>
            <person name="Hauser L.J."/>
            <person name="Elias D.A."/>
        </authorList>
    </citation>
    <scope>NUCLEOTIDE SEQUENCE [LARGE SCALE GENOMIC DNA]</scope>
    <source>
        <strain evidence="5">sapolanicus</strain>
    </source>
</reference>
<dbReference type="Pfam" id="PF02638">
    <property type="entry name" value="GHL10"/>
    <property type="match status" value="1"/>
</dbReference>
<dbReference type="PANTHER" id="PTHR43405:SF1">
    <property type="entry name" value="GLYCOSYL HYDROLASE DIGH"/>
    <property type="match status" value="1"/>
</dbReference>
<dbReference type="EMBL" id="CP002304">
    <property type="protein sequence ID" value="ADQ14421.1"/>
    <property type="molecule type" value="Genomic_DNA"/>
</dbReference>
<reference evidence="4 5" key="1">
    <citation type="submission" date="2010-11" db="EMBL/GenBank/DDBJ databases">
        <title>Complete sequence of Halanaerobium sp. sapolanicus.</title>
        <authorList>
            <consortium name="US DOE Joint Genome Institute"/>
            <person name="Lucas S."/>
            <person name="Copeland A."/>
            <person name="Lapidus A."/>
            <person name="Cheng J.-F."/>
            <person name="Bruce D."/>
            <person name="Goodwin L."/>
            <person name="Pitluck S."/>
            <person name="Davenport K."/>
            <person name="Detter J.C."/>
            <person name="Han C."/>
            <person name="Tapia R."/>
            <person name="Land M."/>
            <person name="Hauser L."/>
            <person name="Jeffries C."/>
            <person name="Kyrpides N."/>
            <person name="Ivanova N."/>
            <person name="Mikhailova N."/>
            <person name="Begemann M.B."/>
            <person name="Mormile M.R."/>
            <person name="Wall J.D."/>
            <person name="Elias D.A."/>
            <person name="Woyke T."/>
        </authorList>
    </citation>
    <scope>NUCLEOTIDE SEQUENCE [LARGE SCALE GENOMIC DNA]</scope>
    <source>
        <strain evidence="5">sapolanicus</strain>
    </source>
</reference>
<name>E4RM90_HALHG</name>
<dbReference type="Proteomes" id="UP000007434">
    <property type="component" value="Chromosome"/>
</dbReference>
<dbReference type="PANTHER" id="PTHR43405">
    <property type="entry name" value="GLYCOSYL HYDROLASE DIGH"/>
    <property type="match status" value="1"/>
</dbReference>
<accession>E4RM90</accession>
<evidence type="ECO:0000313" key="5">
    <source>
        <dbReference type="Proteomes" id="UP000007434"/>
    </source>
</evidence>
<proteinExistence type="predicted"/>
<dbReference type="InterPro" id="IPR052177">
    <property type="entry name" value="Divisome_Glycosyl_Hydrolase"/>
</dbReference>
<organism evidence="4 5">
    <name type="scientific">Halanaerobium hydrogeniformans</name>
    <name type="common">Halanaerobium sp. (strain sapolanicus)</name>
    <dbReference type="NCBI Taxonomy" id="656519"/>
    <lineage>
        <taxon>Bacteria</taxon>
        <taxon>Bacillati</taxon>
        <taxon>Bacillota</taxon>
        <taxon>Clostridia</taxon>
        <taxon>Halanaerobiales</taxon>
        <taxon>Halanaerobiaceae</taxon>
        <taxon>Halanaerobium</taxon>
    </lineage>
</organism>
<keyword evidence="2" id="KW-0175">Coiled coil</keyword>
<dbReference type="STRING" id="656519.Halsa_0976"/>
<dbReference type="OrthoDB" id="9760892at2"/>
<keyword evidence="1" id="KW-0732">Signal</keyword>
<dbReference type="eggNOG" id="COG1649">
    <property type="taxonomic scope" value="Bacteria"/>
</dbReference>
<dbReference type="InterPro" id="IPR003790">
    <property type="entry name" value="GHL10"/>
</dbReference>
<dbReference type="RefSeq" id="WP_013405511.1">
    <property type="nucleotide sequence ID" value="NC_014654.1"/>
</dbReference>
<sequence length="550" mass="64566">MKNFSFKLIIFLLISIILIFTYNTAAYFKAEEYRPILLEIRRAERSIREAENKLEQAENKFILIDKNLTAEIQAEIEENYQLMIEAYQQNNDPVLKKNADKVVEQAEQLALTAVESREVQLRAFWLDSRTLAEAGSREGIQELLDLAAQANFNVIFPEIYFKGESIIPDNELIKQDERFKDWEEDPLKVLIEEAQQRNIEVHGWVWVFNENTAGEAGPILKQNPEWANKNRAGDFITYHNTSWLSPAREDVRKYLQQRYIYLVENYDLDGINLDYIRYPDEYHGSFGYDQKNIELFIEKTGINPFNIEDNTEAETQWNRFRESLITKMVRETAQLLREVDPDLKLSADVLPGLTEARYRSMQDWGLWLEEGYLDFVLPMTYTENMFSELERWIKNDRQRLSEPIYPGIAVFMLTETQLLRQIEEINALNPNGLSLFAAAHLKEKDFEVLARGLFREKALLAENDKNKALNQLSDGIINRLELIKKADKIKADDKKIIEKYLREIIESDQKNYSEENFLNYLEQKSITLTAQIKDVLIKDLDYLNDILTLY</sequence>
<dbReference type="InterPro" id="IPR017853">
    <property type="entry name" value="GH"/>
</dbReference>
<dbReference type="SUPFAM" id="SSF51445">
    <property type="entry name" value="(Trans)glycosidases"/>
    <property type="match status" value="1"/>
</dbReference>
<gene>
    <name evidence="4" type="ordered locus">Halsa_0976</name>
</gene>
<dbReference type="Gene3D" id="3.20.20.80">
    <property type="entry name" value="Glycosidases"/>
    <property type="match status" value="1"/>
</dbReference>
<keyword evidence="5" id="KW-1185">Reference proteome</keyword>
<evidence type="ECO:0000259" key="3">
    <source>
        <dbReference type="Pfam" id="PF02638"/>
    </source>
</evidence>
<protein>
    <recommendedName>
        <fullName evidence="3">Glycosyl hydrolase-like 10 domain-containing protein</fullName>
    </recommendedName>
</protein>
<dbReference type="HOGENOM" id="CLU_498534_0_0_9"/>
<feature type="domain" description="Glycosyl hydrolase-like 10" evidence="3">
    <location>
        <begin position="121"/>
        <end position="387"/>
    </location>
</feature>
<dbReference type="KEGG" id="has:Halsa_0976"/>
<evidence type="ECO:0000256" key="2">
    <source>
        <dbReference type="SAM" id="Coils"/>
    </source>
</evidence>